<dbReference type="Proteomes" id="UP000694287">
    <property type="component" value="Unassembled WGS sequence"/>
</dbReference>
<feature type="domain" description="PIN" evidence="5">
    <location>
        <begin position="31"/>
        <end position="109"/>
    </location>
</feature>
<keyword evidence="3" id="KW-0378">Hydrolase</keyword>
<proteinExistence type="predicted"/>
<keyword evidence="7" id="KW-1185">Reference proteome</keyword>
<dbReference type="Pfam" id="PF01850">
    <property type="entry name" value="PIN"/>
    <property type="match status" value="1"/>
</dbReference>
<accession>A0ABS6UPX6</accession>
<protein>
    <submittedName>
        <fullName evidence="6">PIN domain-containing protein</fullName>
    </submittedName>
</protein>
<evidence type="ECO:0000256" key="1">
    <source>
        <dbReference type="ARBA" id="ARBA00022722"/>
    </source>
</evidence>
<keyword evidence="4" id="KW-0460">Magnesium</keyword>
<evidence type="ECO:0000313" key="7">
    <source>
        <dbReference type="Proteomes" id="UP000694287"/>
    </source>
</evidence>
<evidence type="ECO:0000259" key="5">
    <source>
        <dbReference type="Pfam" id="PF01850"/>
    </source>
</evidence>
<keyword evidence="2" id="KW-0479">Metal-binding</keyword>
<dbReference type="EMBL" id="JADQDK010000001">
    <property type="protein sequence ID" value="MBW0134317.1"/>
    <property type="molecule type" value="Genomic_DNA"/>
</dbReference>
<sequence>MTLVLDSGGISLLAASTADTARLRLRFGWPALVPAVVLVESLTGDHRRDHAVNRFLSSCVVVVVDEHVAREAARLRTLTGRAGTITAVDAVVAALAAQRPDPVVVTGDPGDLGALAAHARVPVTIVAA</sequence>
<evidence type="ECO:0000256" key="4">
    <source>
        <dbReference type="ARBA" id="ARBA00022842"/>
    </source>
</evidence>
<reference evidence="6 7" key="1">
    <citation type="submission" date="2020-11" db="EMBL/GenBank/DDBJ databases">
        <title>Pseudonocardia abyssalis sp. nov. and Pseudonocardia oceani sp. nov., description and phylogenomic analysis of two novel actinomycetes isolated from the deep Southern Ocean.</title>
        <authorList>
            <person name="Parra J."/>
        </authorList>
    </citation>
    <scope>NUCLEOTIDE SEQUENCE [LARGE SCALE GENOMIC DNA]</scope>
    <source>
        <strain evidence="6 7">KRD-168</strain>
    </source>
</reference>
<evidence type="ECO:0000256" key="3">
    <source>
        <dbReference type="ARBA" id="ARBA00022801"/>
    </source>
</evidence>
<comment type="caution">
    <text evidence="6">The sequence shown here is derived from an EMBL/GenBank/DDBJ whole genome shotgun (WGS) entry which is preliminary data.</text>
</comment>
<name>A0ABS6UPX6_9PSEU</name>
<dbReference type="RefSeq" id="WP_218602883.1">
    <property type="nucleotide sequence ID" value="NZ_JADQDJ010000090.1"/>
</dbReference>
<gene>
    <name evidence="6" type="ORF">I4I81_08615</name>
</gene>
<organism evidence="6 7">
    <name type="scientific">Pseudonocardia abyssalis</name>
    <dbReference type="NCBI Taxonomy" id="2792008"/>
    <lineage>
        <taxon>Bacteria</taxon>
        <taxon>Bacillati</taxon>
        <taxon>Actinomycetota</taxon>
        <taxon>Actinomycetes</taxon>
        <taxon>Pseudonocardiales</taxon>
        <taxon>Pseudonocardiaceae</taxon>
        <taxon>Pseudonocardia</taxon>
    </lineage>
</organism>
<evidence type="ECO:0000313" key="6">
    <source>
        <dbReference type="EMBL" id="MBW0134317.1"/>
    </source>
</evidence>
<keyword evidence="1" id="KW-0540">Nuclease</keyword>
<evidence type="ECO:0000256" key="2">
    <source>
        <dbReference type="ARBA" id="ARBA00022723"/>
    </source>
</evidence>
<dbReference type="InterPro" id="IPR002716">
    <property type="entry name" value="PIN_dom"/>
</dbReference>